<protein>
    <submittedName>
        <fullName evidence="1">Uncharacterized protein</fullName>
    </submittedName>
</protein>
<accession>A0A9K3DA55</accession>
<proteinExistence type="predicted"/>
<comment type="caution">
    <text evidence="1">The sequence shown here is derived from an EMBL/GenBank/DDBJ whole genome shotgun (WGS) entry which is preliminary data.</text>
</comment>
<organism evidence="1 2">
    <name type="scientific">Kipferlia bialata</name>
    <dbReference type="NCBI Taxonomy" id="797122"/>
    <lineage>
        <taxon>Eukaryota</taxon>
        <taxon>Metamonada</taxon>
        <taxon>Carpediemonas-like organisms</taxon>
        <taxon>Kipferlia</taxon>
    </lineage>
</organism>
<gene>
    <name evidence="1" type="ORF">KIPB_015103</name>
</gene>
<evidence type="ECO:0000313" key="1">
    <source>
        <dbReference type="EMBL" id="GIQ91726.1"/>
    </source>
</evidence>
<dbReference type="EMBL" id="BDIP01008229">
    <property type="protein sequence ID" value="GIQ91726.1"/>
    <property type="molecule type" value="Genomic_DNA"/>
</dbReference>
<evidence type="ECO:0000313" key="2">
    <source>
        <dbReference type="Proteomes" id="UP000265618"/>
    </source>
</evidence>
<dbReference type="Proteomes" id="UP000265618">
    <property type="component" value="Unassembled WGS sequence"/>
</dbReference>
<sequence>MHAHSSSTLVIERLLENGTIQEEMLEGPVMRRSCSFYVAGVVYVFSCKKFYVLDLDTVGAVARQLDVPVPTDSLNQ</sequence>
<feature type="non-terminal residue" evidence="1">
    <location>
        <position position="1"/>
    </location>
</feature>
<reference evidence="1 2" key="1">
    <citation type="journal article" date="2018" name="PLoS ONE">
        <title>The draft genome of Kipferlia bialata reveals reductive genome evolution in fornicate parasites.</title>
        <authorList>
            <person name="Tanifuji G."/>
            <person name="Takabayashi S."/>
            <person name="Kume K."/>
            <person name="Takagi M."/>
            <person name="Nakayama T."/>
            <person name="Kamikawa R."/>
            <person name="Inagaki Y."/>
            <person name="Hashimoto T."/>
        </authorList>
    </citation>
    <scope>NUCLEOTIDE SEQUENCE [LARGE SCALE GENOMIC DNA]</scope>
    <source>
        <strain evidence="1">NY0173</strain>
    </source>
</reference>
<keyword evidence="2" id="KW-1185">Reference proteome</keyword>
<name>A0A9K3DA55_9EUKA</name>
<dbReference type="AlphaFoldDB" id="A0A9K3DA55"/>